<reference evidence="1 2" key="1">
    <citation type="submission" date="2019-02" db="EMBL/GenBank/DDBJ databases">
        <title>Deep-cultivation of Planctomycetes and their phenomic and genomic characterization uncovers novel biology.</title>
        <authorList>
            <person name="Wiegand S."/>
            <person name="Jogler M."/>
            <person name="Boedeker C."/>
            <person name="Pinto D."/>
            <person name="Vollmers J."/>
            <person name="Rivas-Marin E."/>
            <person name="Kohn T."/>
            <person name="Peeters S.H."/>
            <person name="Heuer A."/>
            <person name="Rast P."/>
            <person name="Oberbeckmann S."/>
            <person name="Bunk B."/>
            <person name="Jeske O."/>
            <person name="Meyerdierks A."/>
            <person name="Storesund J.E."/>
            <person name="Kallscheuer N."/>
            <person name="Luecker S."/>
            <person name="Lage O.M."/>
            <person name="Pohl T."/>
            <person name="Merkel B.J."/>
            <person name="Hornburger P."/>
            <person name="Mueller R.-W."/>
            <person name="Bruemmer F."/>
            <person name="Labrenz M."/>
            <person name="Spormann A.M."/>
            <person name="Op den Camp H."/>
            <person name="Overmann J."/>
            <person name="Amann R."/>
            <person name="Jetten M.S.M."/>
            <person name="Mascher T."/>
            <person name="Medema M.H."/>
            <person name="Devos D.P."/>
            <person name="Kaster A.-K."/>
            <person name="Ovreas L."/>
            <person name="Rohde M."/>
            <person name="Galperin M.Y."/>
            <person name="Jogler C."/>
        </authorList>
    </citation>
    <scope>NUCLEOTIDE SEQUENCE [LARGE SCALE GENOMIC DNA]</scope>
    <source>
        <strain evidence="1 2">KS4</strain>
    </source>
</reference>
<dbReference type="EMBL" id="CP036425">
    <property type="protein sequence ID" value="QDU33781.1"/>
    <property type="molecule type" value="Genomic_DNA"/>
</dbReference>
<evidence type="ECO:0000313" key="1">
    <source>
        <dbReference type="EMBL" id="QDU33781.1"/>
    </source>
</evidence>
<gene>
    <name evidence="1" type="ORF">KS4_18380</name>
</gene>
<name>A0A517YU83_9BACT</name>
<protein>
    <submittedName>
        <fullName evidence="1">Uncharacterized protein</fullName>
    </submittedName>
</protein>
<dbReference type="Proteomes" id="UP000317369">
    <property type="component" value="Chromosome"/>
</dbReference>
<evidence type="ECO:0000313" key="2">
    <source>
        <dbReference type="Proteomes" id="UP000317369"/>
    </source>
</evidence>
<organism evidence="1 2">
    <name type="scientific">Poriferisphaera corsica</name>
    <dbReference type="NCBI Taxonomy" id="2528020"/>
    <lineage>
        <taxon>Bacteria</taxon>
        <taxon>Pseudomonadati</taxon>
        <taxon>Planctomycetota</taxon>
        <taxon>Phycisphaerae</taxon>
        <taxon>Phycisphaerales</taxon>
        <taxon>Phycisphaeraceae</taxon>
        <taxon>Poriferisphaera</taxon>
    </lineage>
</organism>
<accession>A0A517YU83</accession>
<proteinExistence type="predicted"/>
<dbReference type="AlphaFoldDB" id="A0A517YU83"/>
<dbReference type="KEGG" id="pcor:KS4_18380"/>
<sequence>MGDLITRQKESCRKALKDHVLAKASEGMIESYRMGQEQGSSFCVFIMFTPAGIVITGDASVGGNNFNNVIRSEAMYGRAWFLEAMSDDYLAEKFLRRVRRYSEGEIDEYEIPEWRIAEKENEFGSYETSIAMLSVVREKFTELYNAKYASHPSEEGEG</sequence>
<dbReference type="RefSeq" id="WP_145077086.1">
    <property type="nucleotide sequence ID" value="NZ_CP036425.1"/>
</dbReference>
<keyword evidence="2" id="KW-1185">Reference proteome</keyword>